<keyword evidence="3" id="KW-1185">Reference proteome</keyword>
<evidence type="ECO:0000313" key="3">
    <source>
        <dbReference type="Proteomes" id="UP000646365"/>
    </source>
</evidence>
<sequence length="262" mass="27290">MKLFVDGIGLCGPGLADWVQGAPILAGSAMYHPAPVTLVPSELLPPAERRRMTETVKLALAVGSEAVARSERQAEALPSVFTSSGGDGATITDILEILASEERGVSPTRFHNSVHNAPSGYWSIATHSRESSTSLCAHDFSFAAGLLEAASLATSETKPVLLVAYDLPYPAALHAARPIQSIFGTALLLSPARESRSLATLTLSLDREAAETTMPDPALEALRIGNPAARALPVLAALAGGAPRRVTLALMAGNRLTLEVAP</sequence>
<dbReference type="Pfam" id="PF13723">
    <property type="entry name" value="Ketoacyl-synt_2"/>
    <property type="match status" value="1"/>
</dbReference>
<dbReference type="Proteomes" id="UP000646365">
    <property type="component" value="Unassembled WGS sequence"/>
</dbReference>
<name>A0A8J2Z122_9PROT</name>
<dbReference type="SUPFAM" id="SSF53901">
    <property type="entry name" value="Thiolase-like"/>
    <property type="match status" value="1"/>
</dbReference>
<comment type="caution">
    <text evidence="2">The sequence shown here is derived from an EMBL/GenBank/DDBJ whole genome shotgun (WGS) entry which is preliminary data.</text>
</comment>
<dbReference type="InterPro" id="IPR016039">
    <property type="entry name" value="Thiolase-like"/>
</dbReference>
<dbReference type="Gene3D" id="3.40.47.10">
    <property type="match status" value="1"/>
</dbReference>
<dbReference type="EMBL" id="BMJQ01000024">
    <property type="protein sequence ID" value="GGF46820.1"/>
    <property type="molecule type" value="Genomic_DNA"/>
</dbReference>
<accession>A0A8J2Z122</accession>
<feature type="domain" description="Beta-ketoacyl synthase-like N-terminal" evidence="1">
    <location>
        <begin position="35"/>
        <end position="199"/>
    </location>
</feature>
<proteinExistence type="predicted"/>
<gene>
    <name evidence="2" type="ORF">GCM10011611_61550</name>
</gene>
<reference evidence="2" key="2">
    <citation type="submission" date="2020-09" db="EMBL/GenBank/DDBJ databases">
        <authorList>
            <person name="Sun Q."/>
            <person name="Zhou Y."/>
        </authorList>
    </citation>
    <scope>NUCLEOTIDE SEQUENCE</scope>
    <source>
        <strain evidence="2">CGMCC 1.15725</strain>
    </source>
</reference>
<protein>
    <recommendedName>
        <fullName evidence="1">Beta-ketoacyl synthase-like N-terminal domain-containing protein</fullName>
    </recommendedName>
</protein>
<reference evidence="2" key="1">
    <citation type="journal article" date="2014" name="Int. J. Syst. Evol. Microbiol.">
        <title>Complete genome sequence of Corynebacterium casei LMG S-19264T (=DSM 44701T), isolated from a smear-ripened cheese.</title>
        <authorList>
            <consortium name="US DOE Joint Genome Institute (JGI-PGF)"/>
            <person name="Walter F."/>
            <person name="Albersmeier A."/>
            <person name="Kalinowski J."/>
            <person name="Ruckert C."/>
        </authorList>
    </citation>
    <scope>NUCLEOTIDE SEQUENCE</scope>
    <source>
        <strain evidence="2">CGMCC 1.15725</strain>
    </source>
</reference>
<dbReference type="AlphaFoldDB" id="A0A8J2Z122"/>
<evidence type="ECO:0000313" key="2">
    <source>
        <dbReference type="EMBL" id="GGF46820.1"/>
    </source>
</evidence>
<evidence type="ECO:0000259" key="1">
    <source>
        <dbReference type="Pfam" id="PF13723"/>
    </source>
</evidence>
<dbReference type="GO" id="GO:0016746">
    <property type="term" value="F:acyltransferase activity"/>
    <property type="evidence" value="ECO:0007669"/>
    <property type="project" value="InterPro"/>
</dbReference>
<dbReference type="InterPro" id="IPR014030">
    <property type="entry name" value="Ketoacyl_synth_N"/>
</dbReference>
<organism evidence="2 3">
    <name type="scientific">Aliidongia dinghuensis</name>
    <dbReference type="NCBI Taxonomy" id="1867774"/>
    <lineage>
        <taxon>Bacteria</taxon>
        <taxon>Pseudomonadati</taxon>
        <taxon>Pseudomonadota</taxon>
        <taxon>Alphaproteobacteria</taxon>
        <taxon>Rhodospirillales</taxon>
        <taxon>Dongiaceae</taxon>
        <taxon>Aliidongia</taxon>
    </lineage>
</organism>
<dbReference type="RefSeq" id="WP_229744084.1">
    <property type="nucleotide sequence ID" value="NZ_BMJQ01000024.1"/>
</dbReference>